<dbReference type="Proteomes" id="UP000325081">
    <property type="component" value="Unassembled WGS sequence"/>
</dbReference>
<reference evidence="2" key="1">
    <citation type="journal article" date="2019" name="Curr. Biol.">
        <title>Genome Sequence of Striga asiatica Provides Insight into the Evolution of Plant Parasitism.</title>
        <authorList>
            <person name="Yoshida S."/>
            <person name="Kim S."/>
            <person name="Wafula E.K."/>
            <person name="Tanskanen J."/>
            <person name="Kim Y.M."/>
            <person name="Honaas L."/>
            <person name="Yang Z."/>
            <person name="Spallek T."/>
            <person name="Conn C.E."/>
            <person name="Ichihashi Y."/>
            <person name="Cheong K."/>
            <person name="Cui S."/>
            <person name="Der J.P."/>
            <person name="Gundlach H."/>
            <person name="Jiao Y."/>
            <person name="Hori C."/>
            <person name="Ishida J.K."/>
            <person name="Kasahara H."/>
            <person name="Kiba T."/>
            <person name="Kim M.S."/>
            <person name="Koo N."/>
            <person name="Laohavisit A."/>
            <person name="Lee Y.H."/>
            <person name="Lumba S."/>
            <person name="McCourt P."/>
            <person name="Mortimer J.C."/>
            <person name="Mutuku J.M."/>
            <person name="Nomura T."/>
            <person name="Sasaki-Sekimoto Y."/>
            <person name="Seto Y."/>
            <person name="Wang Y."/>
            <person name="Wakatake T."/>
            <person name="Sakakibara H."/>
            <person name="Demura T."/>
            <person name="Yamaguchi S."/>
            <person name="Yoneyama K."/>
            <person name="Manabe R.I."/>
            <person name="Nelson D.C."/>
            <person name="Schulman A.H."/>
            <person name="Timko M.P."/>
            <person name="dePamphilis C.W."/>
            <person name="Choi D."/>
            <person name="Shirasu K."/>
        </authorList>
    </citation>
    <scope>NUCLEOTIDE SEQUENCE [LARGE SCALE GENOMIC DNA]</scope>
    <source>
        <strain evidence="2">cv. UVA1</strain>
    </source>
</reference>
<dbReference type="AlphaFoldDB" id="A0A5A7REW1"/>
<name>A0A5A7REW1_STRAF</name>
<comment type="caution">
    <text evidence="1">The sequence shown here is derived from an EMBL/GenBank/DDBJ whole genome shotgun (WGS) entry which is preliminary data.</text>
</comment>
<dbReference type="EMBL" id="BKCP01011959">
    <property type="protein sequence ID" value="GER55617.1"/>
    <property type="molecule type" value="Genomic_DNA"/>
</dbReference>
<protein>
    <submittedName>
        <fullName evidence="1">Beta-glucosidase</fullName>
    </submittedName>
</protein>
<keyword evidence="2" id="KW-1185">Reference proteome</keyword>
<organism evidence="1 2">
    <name type="scientific">Striga asiatica</name>
    <name type="common">Asiatic witchweed</name>
    <name type="synonym">Buchnera asiatica</name>
    <dbReference type="NCBI Taxonomy" id="4170"/>
    <lineage>
        <taxon>Eukaryota</taxon>
        <taxon>Viridiplantae</taxon>
        <taxon>Streptophyta</taxon>
        <taxon>Embryophyta</taxon>
        <taxon>Tracheophyta</taxon>
        <taxon>Spermatophyta</taxon>
        <taxon>Magnoliopsida</taxon>
        <taxon>eudicotyledons</taxon>
        <taxon>Gunneridae</taxon>
        <taxon>Pentapetalae</taxon>
        <taxon>asterids</taxon>
        <taxon>lamiids</taxon>
        <taxon>Lamiales</taxon>
        <taxon>Orobanchaceae</taxon>
        <taxon>Buchnereae</taxon>
        <taxon>Striga</taxon>
    </lineage>
</organism>
<accession>A0A5A7REW1</accession>
<sequence length="151" mass="16023">MVTSSSSTTRTISSAGNVLDPTTAAPALSCSSSFHLLPDECLRHRLTARTAVVAAKTARKVAVATAGHEFDREGTRGLPPQPRAIDLATLRADRLDFVGPPPHALGRSRPLLATGQSSATVSLMQAICRRRLVPPSFCCRRLVLPSKRAAV</sequence>
<gene>
    <name evidence="1" type="ORF">STAS_33289</name>
</gene>
<evidence type="ECO:0000313" key="2">
    <source>
        <dbReference type="Proteomes" id="UP000325081"/>
    </source>
</evidence>
<proteinExistence type="predicted"/>
<evidence type="ECO:0000313" key="1">
    <source>
        <dbReference type="EMBL" id="GER55617.1"/>
    </source>
</evidence>